<evidence type="ECO:0000313" key="3">
    <source>
        <dbReference type="EMBL" id="KAG7378682.1"/>
    </source>
</evidence>
<dbReference type="Pfam" id="PF00622">
    <property type="entry name" value="SPRY"/>
    <property type="match status" value="1"/>
</dbReference>
<dbReference type="PROSITE" id="PS50896">
    <property type="entry name" value="LISH"/>
    <property type="match status" value="1"/>
</dbReference>
<dbReference type="AlphaFoldDB" id="A0A8T1VBN2"/>
<accession>A0A8T1VBN2</accession>
<evidence type="ECO:0000256" key="1">
    <source>
        <dbReference type="SAM" id="MobiDB-lite"/>
    </source>
</evidence>
<evidence type="ECO:0000259" key="2">
    <source>
        <dbReference type="Pfam" id="PF00622"/>
    </source>
</evidence>
<dbReference type="InterPro" id="IPR006594">
    <property type="entry name" value="LisH"/>
</dbReference>
<feature type="compositionally biased region" description="Low complexity" evidence="1">
    <location>
        <begin position="68"/>
        <end position="79"/>
    </location>
</feature>
<dbReference type="PANTHER" id="PTHR12864">
    <property type="entry name" value="RAN BINDING PROTEIN 9-RELATED"/>
    <property type="match status" value="1"/>
</dbReference>
<feature type="compositionally biased region" description="Acidic residues" evidence="1">
    <location>
        <begin position="785"/>
        <end position="795"/>
    </location>
</feature>
<feature type="compositionally biased region" description="Acidic residues" evidence="1">
    <location>
        <begin position="211"/>
        <end position="222"/>
    </location>
</feature>
<organism evidence="3 4">
    <name type="scientific">Phytophthora boehmeriae</name>
    <dbReference type="NCBI Taxonomy" id="109152"/>
    <lineage>
        <taxon>Eukaryota</taxon>
        <taxon>Sar</taxon>
        <taxon>Stramenopiles</taxon>
        <taxon>Oomycota</taxon>
        <taxon>Peronosporomycetes</taxon>
        <taxon>Peronosporales</taxon>
        <taxon>Peronosporaceae</taxon>
        <taxon>Phytophthora</taxon>
    </lineage>
</organism>
<dbReference type="InterPro" id="IPR003877">
    <property type="entry name" value="SPRY_dom"/>
</dbReference>
<feature type="region of interest" description="Disordered" evidence="1">
    <location>
        <begin position="205"/>
        <end position="225"/>
    </location>
</feature>
<sequence length="795" mass="88873">MNFDPRCVGFEGRLHADGVTLSYVGRANHDSDAACFRSRRSVAASASSQHLRLFYFETHVLATNSSSDANISSNSSFNSQHAAHDQDRTATIARDWRRSAELQAMDMEDVQTNASNGREAENPMHFAFTLSSRTLQQMRTRHERRRLRRSSERKRFSHKVAVGFILDGANSSANSSSFTSFPSSRNGILEARLSRRAVKQLMQRVLPDATMSDEESDDDEQEDLRRKKMAPKICHRDLGMMANSLAYVGSTGRVVSHGREFLQCERYGAGDVVGCGVLLDTNTFFFTLNGGLMGMLEARDVYDLDDFGEMEEVSDDESSDDSSEDDGVKEENGVNGDLNASIAGGVGVLLNKFEDVDMEDSDGRLDEEKVLYPSISLHGVGESVRAMFGPEELRFDLVEFEQQVQKERQRALLEERELRGVKETPSDIEQMDLKDEAAMDELVQDFFLHYGYESAYQAFKSDLAPSKRCRMSPDIKELENGNGIATNGSCHMSVDREEEKHEDMEFSDKHPAVYSPKRQHMCRSLSLRHEVREHIRGFRTAQALNLLEHNTLFMKNGLSSHLGQYRKLMLYCRILCLIDILTREAKSPLRANGVATSHSPALLSVPVSPQESSPCEIEASGWNPEPAIEYARQAFGSSFTEEISNGKRKRQGRVGSSQKKCDDVALAMSLLLYDRRASVPAASRAQRFLTPQFRESVADQLNSLLLMDETLGESSARVSSLETFIKDLGDLQKECLHHGCRVYPESIATASTGKYSPIQHHSRRSSLSSNSDESSSSQSQSDQDDHLDDDDGDGE</sequence>
<feature type="region of interest" description="Disordered" evidence="1">
    <location>
        <begin position="68"/>
        <end position="88"/>
    </location>
</feature>
<evidence type="ECO:0000313" key="4">
    <source>
        <dbReference type="Proteomes" id="UP000693981"/>
    </source>
</evidence>
<dbReference type="EMBL" id="JAGDFL010001015">
    <property type="protein sequence ID" value="KAG7378682.1"/>
    <property type="molecule type" value="Genomic_DNA"/>
</dbReference>
<feature type="compositionally biased region" description="Acidic residues" evidence="1">
    <location>
        <begin position="311"/>
        <end position="328"/>
    </location>
</feature>
<feature type="region of interest" description="Disordered" evidence="1">
    <location>
        <begin position="752"/>
        <end position="795"/>
    </location>
</feature>
<keyword evidence="4" id="KW-1185">Reference proteome</keyword>
<proteinExistence type="predicted"/>
<dbReference type="InterPro" id="IPR050618">
    <property type="entry name" value="Ubq-SigPath_Reg"/>
</dbReference>
<reference evidence="3" key="1">
    <citation type="submission" date="2021-02" db="EMBL/GenBank/DDBJ databases">
        <authorList>
            <person name="Palmer J.M."/>
        </authorList>
    </citation>
    <scope>NUCLEOTIDE SEQUENCE</scope>
    <source>
        <strain evidence="3">SCRP23</strain>
    </source>
</reference>
<dbReference type="OrthoDB" id="258495at2759"/>
<feature type="compositionally biased region" description="Low complexity" evidence="1">
    <location>
        <begin position="765"/>
        <end position="781"/>
    </location>
</feature>
<name>A0A8T1VBN2_9STRA</name>
<feature type="domain" description="SPRY" evidence="2">
    <location>
        <begin position="231"/>
        <end position="294"/>
    </location>
</feature>
<protein>
    <recommendedName>
        <fullName evidence="2">SPRY domain-containing protein</fullName>
    </recommendedName>
</protein>
<comment type="caution">
    <text evidence="3">The sequence shown here is derived from an EMBL/GenBank/DDBJ whole genome shotgun (WGS) entry which is preliminary data.</text>
</comment>
<dbReference type="Proteomes" id="UP000693981">
    <property type="component" value="Unassembled WGS sequence"/>
</dbReference>
<feature type="region of interest" description="Disordered" evidence="1">
    <location>
        <begin position="311"/>
        <end position="339"/>
    </location>
</feature>
<gene>
    <name evidence="3" type="ORF">PHYBOEH_000252</name>
</gene>